<dbReference type="GO" id="GO:0006040">
    <property type="term" value="P:amino sugar metabolic process"/>
    <property type="evidence" value="ECO:0007669"/>
    <property type="project" value="InterPro"/>
</dbReference>
<comment type="function">
    <text evidence="1">Catalyzes the specific phosphorylation of 1,6-anhydro-N-acetylmuramic acid (anhMurNAc) with the simultaneous cleavage of the 1,6-anhydro ring, generating MurNAc-6-P. Is required for the utilization of anhMurNAc either imported from the medium or derived from its own cell wall murein, and thus plays a role in cell wall recycling.</text>
</comment>
<protein>
    <recommendedName>
        <fullName evidence="1">Anhydro-N-acetylmuramic acid kinase</fullName>
        <ecNumber evidence="1">2.7.1.170</ecNumber>
    </recommendedName>
    <alternativeName>
        <fullName evidence="1">AnhMurNAc kinase</fullName>
    </alternativeName>
</protein>
<dbReference type="UniPathway" id="UPA00544"/>
<name>A0A5B9WC30_9BACT</name>
<evidence type="ECO:0000256" key="1">
    <source>
        <dbReference type="HAMAP-Rule" id="MF_01270"/>
    </source>
</evidence>
<keyword evidence="1 2" id="KW-0418">Kinase</keyword>
<dbReference type="RefSeq" id="WP_148597557.1">
    <property type="nucleotide sequence ID" value="NZ_CP042997.1"/>
</dbReference>
<dbReference type="NCBIfam" id="NF007148">
    <property type="entry name" value="PRK09585.3-2"/>
    <property type="match status" value="1"/>
</dbReference>
<comment type="pathway">
    <text evidence="1">Amino-sugar metabolism; 1,6-anhydro-N-acetylmuramate degradation.</text>
</comment>
<dbReference type="Gene3D" id="3.30.420.40">
    <property type="match status" value="2"/>
</dbReference>
<dbReference type="GO" id="GO:0009254">
    <property type="term" value="P:peptidoglycan turnover"/>
    <property type="evidence" value="ECO:0007669"/>
    <property type="project" value="UniProtKB-UniRule"/>
</dbReference>
<keyword evidence="1 2" id="KW-0808">Transferase</keyword>
<evidence type="ECO:0000313" key="3">
    <source>
        <dbReference type="Proteomes" id="UP000324233"/>
    </source>
</evidence>
<dbReference type="InterPro" id="IPR043129">
    <property type="entry name" value="ATPase_NBD"/>
</dbReference>
<dbReference type="PANTHER" id="PTHR30605">
    <property type="entry name" value="ANHYDRO-N-ACETYLMURAMIC ACID KINASE"/>
    <property type="match status" value="1"/>
</dbReference>
<evidence type="ECO:0000313" key="2">
    <source>
        <dbReference type="EMBL" id="QEH38077.1"/>
    </source>
</evidence>
<dbReference type="InterPro" id="IPR005338">
    <property type="entry name" value="Anhydro_N_Ac-Mur_kinase"/>
</dbReference>
<dbReference type="GO" id="GO:0016301">
    <property type="term" value="F:kinase activity"/>
    <property type="evidence" value="ECO:0007669"/>
    <property type="project" value="UniProtKB-KW"/>
</dbReference>
<dbReference type="GO" id="GO:0016773">
    <property type="term" value="F:phosphotransferase activity, alcohol group as acceptor"/>
    <property type="evidence" value="ECO:0007669"/>
    <property type="project" value="UniProtKB-UniRule"/>
</dbReference>
<dbReference type="PANTHER" id="PTHR30605:SF0">
    <property type="entry name" value="ANHYDRO-N-ACETYLMURAMIC ACID KINASE"/>
    <property type="match status" value="1"/>
</dbReference>
<keyword evidence="1" id="KW-0119">Carbohydrate metabolism</keyword>
<keyword evidence="1" id="KW-0547">Nucleotide-binding</keyword>
<keyword evidence="1" id="KW-0067">ATP-binding</keyword>
<feature type="binding site" evidence="1">
    <location>
        <begin position="25"/>
        <end position="32"/>
    </location>
    <ligand>
        <name>ATP</name>
        <dbReference type="ChEBI" id="CHEBI:30616"/>
    </ligand>
</feature>
<accession>A0A5B9WC30</accession>
<dbReference type="OrthoDB" id="9763949at2"/>
<dbReference type="KEGG" id="agv:OJF2_66750"/>
<dbReference type="EC" id="2.7.1.170" evidence="1"/>
<organism evidence="2 3">
    <name type="scientific">Aquisphaera giovannonii</name>
    <dbReference type="NCBI Taxonomy" id="406548"/>
    <lineage>
        <taxon>Bacteria</taxon>
        <taxon>Pseudomonadati</taxon>
        <taxon>Planctomycetota</taxon>
        <taxon>Planctomycetia</taxon>
        <taxon>Isosphaerales</taxon>
        <taxon>Isosphaeraceae</taxon>
        <taxon>Aquisphaera</taxon>
    </lineage>
</organism>
<dbReference type="GO" id="GO:0005524">
    <property type="term" value="F:ATP binding"/>
    <property type="evidence" value="ECO:0007669"/>
    <property type="project" value="UniProtKB-UniRule"/>
</dbReference>
<proteinExistence type="inferred from homology"/>
<dbReference type="CDD" id="cd24050">
    <property type="entry name" value="ASKHA_NBD_ANMK"/>
    <property type="match status" value="1"/>
</dbReference>
<comment type="pathway">
    <text evidence="1">Cell wall biogenesis; peptidoglycan recycling.</text>
</comment>
<reference evidence="2 3" key="1">
    <citation type="submission" date="2019-08" db="EMBL/GenBank/DDBJ databases">
        <title>Deep-cultivation of Planctomycetes and their phenomic and genomic characterization uncovers novel biology.</title>
        <authorList>
            <person name="Wiegand S."/>
            <person name="Jogler M."/>
            <person name="Boedeker C."/>
            <person name="Pinto D."/>
            <person name="Vollmers J."/>
            <person name="Rivas-Marin E."/>
            <person name="Kohn T."/>
            <person name="Peeters S.H."/>
            <person name="Heuer A."/>
            <person name="Rast P."/>
            <person name="Oberbeckmann S."/>
            <person name="Bunk B."/>
            <person name="Jeske O."/>
            <person name="Meyerdierks A."/>
            <person name="Storesund J.E."/>
            <person name="Kallscheuer N."/>
            <person name="Luecker S."/>
            <person name="Lage O.M."/>
            <person name="Pohl T."/>
            <person name="Merkel B.J."/>
            <person name="Hornburger P."/>
            <person name="Mueller R.-W."/>
            <person name="Bruemmer F."/>
            <person name="Labrenz M."/>
            <person name="Spormann A.M."/>
            <person name="Op den Camp H."/>
            <person name="Overmann J."/>
            <person name="Amann R."/>
            <person name="Jetten M.S.M."/>
            <person name="Mascher T."/>
            <person name="Medema M.H."/>
            <person name="Devos D.P."/>
            <person name="Kaster A.-K."/>
            <person name="Ovreas L."/>
            <person name="Rohde M."/>
            <person name="Galperin M.Y."/>
            <person name="Jogler C."/>
        </authorList>
    </citation>
    <scope>NUCLEOTIDE SEQUENCE [LARGE SCALE GENOMIC DNA]</scope>
    <source>
        <strain evidence="2 3">OJF2</strain>
    </source>
</reference>
<dbReference type="HAMAP" id="MF_01270">
    <property type="entry name" value="AnhMurNAc_kinase"/>
    <property type="match status" value="1"/>
</dbReference>
<dbReference type="SUPFAM" id="SSF53067">
    <property type="entry name" value="Actin-like ATPase domain"/>
    <property type="match status" value="1"/>
</dbReference>
<dbReference type="EMBL" id="CP042997">
    <property type="protein sequence ID" value="QEH38077.1"/>
    <property type="molecule type" value="Genomic_DNA"/>
</dbReference>
<dbReference type="Proteomes" id="UP000324233">
    <property type="component" value="Chromosome"/>
</dbReference>
<keyword evidence="3" id="KW-1185">Reference proteome</keyword>
<dbReference type="Pfam" id="PF03702">
    <property type="entry name" value="AnmK"/>
    <property type="match status" value="1"/>
</dbReference>
<dbReference type="AlphaFoldDB" id="A0A5B9WC30"/>
<gene>
    <name evidence="1 2" type="primary">anmK</name>
    <name evidence="2" type="ORF">OJF2_66750</name>
</gene>
<dbReference type="UniPathway" id="UPA00343"/>
<comment type="similarity">
    <text evidence="1">Belongs to the anhydro-N-acetylmuramic acid kinase family.</text>
</comment>
<sequence length="395" mass="41342">MRGPARRLEELAHRERRVVAGLMSGTSADSIDVAICSIRGGGIPGPESRGAAVELLGYREEAHDPGIRRAILELDRLDVRSVAELNVRLGEAFAAACAEGLRRAGLPPSELDLVGSHGQTVYHHSSVPGAIKATLQLGDGDVIAERLGVPVVADFRARDIAAGGEGAPISPFADLILFGSTRGTRRAVLNLGGVANVTVLDPEPSAVLGFDTGPANSLIDRLARRLSGGRLACDCDGAIARSGRVDESLVERLLAEDAYLARRPPKSTGFEMYGDAFVDRAARLLGRCDADLMASLTEFTARSIARAFAAFVPPRDEVIAAGGGVRNPALLDRIAALLAPARLLRSDDLGVPGDAREAMAFAILASEAILGHPTSLPSVTGARRSAVLGKLCFPC</sequence>
<comment type="catalytic activity">
    <reaction evidence="1">
        <text>1,6-anhydro-N-acetyl-beta-muramate + ATP + H2O = N-acetyl-D-muramate 6-phosphate + ADP + H(+)</text>
        <dbReference type="Rhea" id="RHEA:24952"/>
        <dbReference type="ChEBI" id="CHEBI:15377"/>
        <dbReference type="ChEBI" id="CHEBI:15378"/>
        <dbReference type="ChEBI" id="CHEBI:30616"/>
        <dbReference type="ChEBI" id="CHEBI:58690"/>
        <dbReference type="ChEBI" id="CHEBI:58722"/>
        <dbReference type="ChEBI" id="CHEBI:456216"/>
        <dbReference type="EC" id="2.7.1.170"/>
    </reaction>
</comment>
<dbReference type="GO" id="GO:0097175">
    <property type="term" value="P:1,6-anhydro-N-acetyl-beta-muramic acid catabolic process"/>
    <property type="evidence" value="ECO:0007669"/>
    <property type="project" value="UniProtKB-UniRule"/>
</dbReference>